<protein>
    <submittedName>
        <fullName evidence="1">Uncharacterized protein</fullName>
    </submittedName>
</protein>
<evidence type="ECO:0000313" key="1">
    <source>
        <dbReference type="EMBL" id="MST87444.1"/>
    </source>
</evidence>
<name>A0A6A8MF72_9LACO</name>
<dbReference type="InterPro" id="IPR046733">
    <property type="entry name" value="DUF6625"/>
</dbReference>
<evidence type="ECO:0000313" key="2">
    <source>
        <dbReference type="Proteomes" id="UP000438120"/>
    </source>
</evidence>
<dbReference type="OrthoDB" id="1910631at2"/>
<comment type="caution">
    <text evidence="1">The sequence shown here is derived from an EMBL/GenBank/DDBJ whole genome shotgun (WGS) entry which is preliminary data.</text>
</comment>
<sequence length="320" mass="38410">MTDAKLALVLCYFGPLPNYADLFFNSVRANPEIDFILVTDQLVKEPPANLKIKQLTLPALRAKFQRKISFPIRLHQPYKICDYRPAFGWLLADWLKDYRYWGYCDLDQVMGRLAEFVPASLLAKYDKLYQNGHLTIFRNTVTNNLRFMARGGMDYRRVFQTDVACVFDEVAGIQRKFDLLGIRSYQKRNFADIYSWRDQMRRTKSYLKRKDRCSLNHSHQTFFYERGRIYRAYYEDGRIKYEELAYLHFPKRAMSRHFYQSDSYFIGKDGFYAKEPGFNVTMGEIKRYNGFSLPGEGRVMLAHWRFKWRRRWRKYLLGRN</sequence>
<dbReference type="Pfam" id="PF20330">
    <property type="entry name" value="DUF6625"/>
    <property type="match status" value="1"/>
</dbReference>
<gene>
    <name evidence="1" type="ORF">FYJ62_07315</name>
</gene>
<keyword evidence="2" id="KW-1185">Reference proteome</keyword>
<organism evidence="1 2">
    <name type="scientific">Lactobacillus porci</name>
    <dbReference type="NCBI Taxonomy" id="2012477"/>
    <lineage>
        <taxon>Bacteria</taxon>
        <taxon>Bacillati</taxon>
        <taxon>Bacillota</taxon>
        <taxon>Bacilli</taxon>
        <taxon>Lactobacillales</taxon>
        <taxon>Lactobacillaceae</taxon>
        <taxon>Lactobacillus</taxon>
    </lineage>
</organism>
<accession>A0A6A8MF72</accession>
<proteinExistence type="predicted"/>
<reference evidence="1 2" key="1">
    <citation type="submission" date="2019-08" db="EMBL/GenBank/DDBJ databases">
        <title>In-depth cultivation of the pig gut microbiome towards novel bacterial diversity and tailored functional studies.</title>
        <authorList>
            <person name="Wylensek D."/>
            <person name="Hitch T.C.A."/>
            <person name="Clavel T."/>
        </authorList>
    </citation>
    <scope>NUCLEOTIDE SEQUENCE [LARGE SCALE GENOMIC DNA]</scope>
    <source>
        <strain evidence="1 2">Bifido-178-WT-2B</strain>
    </source>
</reference>
<dbReference type="Proteomes" id="UP000438120">
    <property type="component" value="Unassembled WGS sequence"/>
</dbReference>
<dbReference type="RefSeq" id="WP_154549051.1">
    <property type="nucleotide sequence ID" value="NZ_VUMX01000019.1"/>
</dbReference>
<dbReference type="AlphaFoldDB" id="A0A6A8MF72"/>
<dbReference type="EMBL" id="VUMX01000019">
    <property type="protein sequence ID" value="MST87444.1"/>
    <property type="molecule type" value="Genomic_DNA"/>
</dbReference>